<reference evidence="3" key="1">
    <citation type="submission" date="2021-03" db="EMBL/GenBank/DDBJ databases">
        <title>Description of Psychrosphaera ytuae sp. nov. isolated from deep sea sediment of South China Sea.</title>
        <authorList>
            <person name="Zhang J."/>
            <person name="Xu X.-D."/>
        </authorList>
    </citation>
    <scope>NUCLEOTIDE SEQUENCE</scope>
    <source>
        <strain evidence="3">MTZ26</strain>
    </source>
</reference>
<feature type="domain" description="GIY-YIG" evidence="2">
    <location>
        <begin position="1"/>
        <end position="75"/>
    </location>
</feature>
<accession>A0A975DF35</accession>
<dbReference type="InterPro" id="IPR050190">
    <property type="entry name" value="UPF0213_domain"/>
</dbReference>
<dbReference type="PANTHER" id="PTHR34477:SF1">
    <property type="entry name" value="UPF0213 PROTEIN YHBQ"/>
    <property type="match status" value="1"/>
</dbReference>
<evidence type="ECO:0000313" key="3">
    <source>
        <dbReference type="EMBL" id="QTH65261.1"/>
    </source>
</evidence>
<dbReference type="PROSITE" id="PS50164">
    <property type="entry name" value="GIY_YIG"/>
    <property type="match status" value="1"/>
</dbReference>
<dbReference type="Pfam" id="PF01541">
    <property type="entry name" value="GIY-YIG"/>
    <property type="match status" value="1"/>
</dbReference>
<dbReference type="AlphaFoldDB" id="A0A975DF35"/>
<dbReference type="EMBL" id="CP072110">
    <property type="protein sequence ID" value="QTH65261.1"/>
    <property type="molecule type" value="Genomic_DNA"/>
</dbReference>
<dbReference type="Proteomes" id="UP000682739">
    <property type="component" value="Chromosome"/>
</dbReference>
<gene>
    <name evidence="3" type="ORF">J1N51_03100</name>
</gene>
<sequence>MWYVYILKCADNTLYTGITVDVKRRLVQHNSGKGAKYTRSRTPVEVMYTEVAECRSSATKREMAIKKMTKTQKQQLILNGALTVKQLDL</sequence>
<dbReference type="CDD" id="cd10456">
    <property type="entry name" value="GIY-YIG_UPF0213"/>
    <property type="match status" value="1"/>
</dbReference>
<comment type="similarity">
    <text evidence="1">Belongs to the UPF0213 family.</text>
</comment>
<dbReference type="Gene3D" id="3.40.1440.10">
    <property type="entry name" value="GIY-YIG endonuclease"/>
    <property type="match status" value="1"/>
</dbReference>
<dbReference type="KEGG" id="psym:J1N51_03100"/>
<dbReference type="InterPro" id="IPR000305">
    <property type="entry name" value="GIY-YIG_endonuc"/>
</dbReference>
<evidence type="ECO:0000256" key="1">
    <source>
        <dbReference type="ARBA" id="ARBA00007435"/>
    </source>
</evidence>
<keyword evidence="4" id="KW-1185">Reference proteome</keyword>
<name>A0A975DF35_9GAMM</name>
<dbReference type="PANTHER" id="PTHR34477">
    <property type="entry name" value="UPF0213 PROTEIN YHBQ"/>
    <property type="match status" value="1"/>
</dbReference>
<evidence type="ECO:0000259" key="2">
    <source>
        <dbReference type="PROSITE" id="PS50164"/>
    </source>
</evidence>
<evidence type="ECO:0000313" key="4">
    <source>
        <dbReference type="Proteomes" id="UP000682739"/>
    </source>
</evidence>
<dbReference type="InterPro" id="IPR035901">
    <property type="entry name" value="GIY-YIG_endonuc_sf"/>
</dbReference>
<dbReference type="SUPFAM" id="SSF82771">
    <property type="entry name" value="GIY-YIG endonuclease"/>
    <property type="match status" value="1"/>
</dbReference>
<protein>
    <submittedName>
        <fullName evidence="3">GIY-YIG nuclease family protein</fullName>
    </submittedName>
</protein>
<proteinExistence type="inferred from homology"/>
<organism evidence="3 4">
    <name type="scientific">Psychrosphaera ytuae</name>
    <dbReference type="NCBI Taxonomy" id="2820710"/>
    <lineage>
        <taxon>Bacteria</taxon>
        <taxon>Pseudomonadati</taxon>
        <taxon>Pseudomonadota</taxon>
        <taxon>Gammaproteobacteria</taxon>
        <taxon>Alteromonadales</taxon>
        <taxon>Pseudoalteromonadaceae</taxon>
        <taxon>Psychrosphaera</taxon>
    </lineage>
</organism>